<dbReference type="Proteomes" id="UP001256711">
    <property type="component" value="Unassembled WGS sequence"/>
</dbReference>
<evidence type="ECO:0000313" key="2">
    <source>
        <dbReference type="Proteomes" id="UP001256711"/>
    </source>
</evidence>
<dbReference type="Gene3D" id="3.40.50.150">
    <property type="entry name" value="Vaccinia Virus protein VP39"/>
    <property type="match status" value="1"/>
</dbReference>
<organism evidence="1 2">
    <name type="scientific">Enterococcus asini</name>
    <dbReference type="NCBI Taxonomy" id="57732"/>
    <lineage>
        <taxon>Bacteria</taxon>
        <taxon>Bacillati</taxon>
        <taxon>Bacillota</taxon>
        <taxon>Bacilli</taxon>
        <taxon>Lactobacillales</taxon>
        <taxon>Enterococcaceae</taxon>
        <taxon>Enterococcus</taxon>
    </lineage>
</organism>
<dbReference type="Pfam" id="PF06962">
    <property type="entry name" value="rRNA_methylase"/>
    <property type="match status" value="1"/>
</dbReference>
<dbReference type="RefSeq" id="WP_311835051.1">
    <property type="nucleotide sequence ID" value="NZ_JARQBJ010000002.1"/>
</dbReference>
<sequence>MQNALAFSHQLLKEVIQPGEIAVDATMGNGHDTLLLAQLVGRSGQVYACDLQEQALANTRQRLTEANLLPRVTLLHCGHEELDRHLPEQKIKGAIFNLGYLPQSDKAVITLPETTIAALEILLDRLAYRGRIVIVCYYGHPGGQAELDEVRAFCQSLPQKEYSVLNYQFVNQQNQPPLLFCIEKIAKSKD</sequence>
<dbReference type="InterPro" id="IPR029063">
    <property type="entry name" value="SAM-dependent_MTases_sf"/>
</dbReference>
<proteinExistence type="predicted"/>
<protein>
    <submittedName>
        <fullName evidence="1">Class I SAM-dependent methyltransferase</fullName>
    </submittedName>
</protein>
<name>A0AAW8TTD6_9ENTE</name>
<keyword evidence="1" id="KW-0808">Transferase</keyword>
<accession>A0AAW8TTD6</accession>
<dbReference type="InterPro" id="IPR010719">
    <property type="entry name" value="MnmM_MeTrfase"/>
</dbReference>
<gene>
    <name evidence="1" type="ORF">P7H43_03545</name>
</gene>
<evidence type="ECO:0000313" key="1">
    <source>
        <dbReference type="EMBL" id="MDT2809546.1"/>
    </source>
</evidence>
<keyword evidence="1" id="KW-0489">Methyltransferase</keyword>
<dbReference type="EMBL" id="JARQBJ010000002">
    <property type="protein sequence ID" value="MDT2809546.1"/>
    <property type="molecule type" value="Genomic_DNA"/>
</dbReference>
<comment type="caution">
    <text evidence="1">The sequence shown here is derived from an EMBL/GenBank/DDBJ whole genome shotgun (WGS) entry which is preliminary data.</text>
</comment>
<dbReference type="AlphaFoldDB" id="A0AAW8TTD6"/>
<dbReference type="SUPFAM" id="SSF53335">
    <property type="entry name" value="S-adenosyl-L-methionine-dependent methyltransferases"/>
    <property type="match status" value="1"/>
</dbReference>
<dbReference type="GO" id="GO:0032259">
    <property type="term" value="P:methylation"/>
    <property type="evidence" value="ECO:0007669"/>
    <property type="project" value="UniProtKB-KW"/>
</dbReference>
<dbReference type="PANTHER" id="PTHR35276">
    <property type="entry name" value="S-ADENOSYL-L-METHIONINE-DEPENDENT METHYLTRANSFERASES SUPERFAMILY PROTEIN"/>
    <property type="match status" value="1"/>
</dbReference>
<dbReference type="PANTHER" id="PTHR35276:SF1">
    <property type="entry name" value="TRNA (MNM(5)S(2)U34)-METHYLTRANSFERASE, CHLOROPLASTIC"/>
    <property type="match status" value="1"/>
</dbReference>
<dbReference type="GO" id="GO:0008168">
    <property type="term" value="F:methyltransferase activity"/>
    <property type="evidence" value="ECO:0007669"/>
    <property type="project" value="UniProtKB-KW"/>
</dbReference>
<reference evidence="1" key="1">
    <citation type="submission" date="2023-03" db="EMBL/GenBank/DDBJ databases">
        <authorList>
            <person name="Shen W."/>
            <person name="Cai J."/>
        </authorList>
    </citation>
    <scope>NUCLEOTIDE SEQUENCE</scope>
    <source>
        <strain evidence="1">B226-2</strain>
    </source>
</reference>